<dbReference type="GO" id="GO:0000272">
    <property type="term" value="P:polysaccharide catabolic process"/>
    <property type="evidence" value="ECO:0007669"/>
    <property type="project" value="InterPro"/>
</dbReference>
<organism evidence="3 4">
    <name type="scientific">Ruminococcus flavefaciens 007c</name>
    <dbReference type="NCBI Taxonomy" id="1341157"/>
    <lineage>
        <taxon>Bacteria</taxon>
        <taxon>Bacillati</taxon>
        <taxon>Bacillota</taxon>
        <taxon>Clostridia</taxon>
        <taxon>Eubacteriales</taxon>
        <taxon>Oscillospiraceae</taxon>
        <taxon>Ruminococcus</taxon>
    </lineage>
</organism>
<dbReference type="Proteomes" id="UP000019365">
    <property type="component" value="Unassembled WGS sequence"/>
</dbReference>
<dbReference type="InterPro" id="IPR002105">
    <property type="entry name" value="Dockerin_1_rpt"/>
</dbReference>
<name>W7UWU8_RUMFL</name>
<keyword evidence="1" id="KW-0732">Signal</keyword>
<dbReference type="OrthoDB" id="9816557at2"/>
<dbReference type="SUPFAM" id="SSF63446">
    <property type="entry name" value="Type I dockerin domain"/>
    <property type="match status" value="3"/>
</dbReference>
<dbReference type="PROSITE" id="PS51766">
    <property type="entry name" value="DOCKERIN"/>
    <property type="match status" value="2"/>
</dbReference>
<feature type="chain" id="PRO_5004901890" description="Dockerin domain-containing protein" evidence="1">
    <location>
        <begin position="31"/>
        <end position="238"/>
    </location>
</feature>
<dbReference type="PROSITE" id="PS00018">
    <property type="entry name" value="EF_HAND_1"/>
    <property type="match status" value="2"/>
</dbReference>
<dbReference type="InterPro" id="IPR036439">
    <property type="entry name" value="Dockerin_dom_sf"/>
</dbReference>
<protein>
    <recommendedName>
        <fullName evidence="2">Dockerin domain-containing protein</fullName>
    </recommendedName>
</protein>
<reference evidence="3 4" key="1">
    <citation type="journal article" date="2014" name="PLoS ONE">
        <title>Rumen cellulosomics: divergent fiber-degrading strategies revealed by comparative genome-wide analysis of six ruminococcal strains.</title>
        <authorList>
            <person name="Dassa B."/>
            <person name="Borovok I."/>
            <person name="Ruimy-Israeli V."/>
            <person name="Lamed R."/>
            <person name="Flint H.J."/>
            <person name="Duncan S.H."/>
            <person name="Henrissat B."/>
            <person name="Coutinho P."/>
            <person name="Morrison M."/>
            <person name="Mosoni P."/>
            <person name="Yeoman C.J."/>
            <person name="White B.A."/>
            <person name="Bayer E.A."/>
        </authorList>
    </citation>
    <scope>NUCLEOTIDE SEQUENCE [LARGE SCALE GENOMIC DNA]</scope>
    <source>
        <strain evidence="3 4">007c</strain>
    </source>
</reference>
<dbReference type="GO" id="GO:0004553">
    <property type="term" value="F:hydrolase activity, hydrolyzing O-glycosyl compounds"/>
    <property type="evidence" value="ECO:0007669"/>
    <property type="project" value="InterPro"/>
</dbReference>
<keyword evidence="4" id="KW-1185">Reference proteome</keyword>
<dbReference type="Pfam" id="PF00404">
    <property type="entry name" value="Dockerin_1"/>
    <property type="match status" value="2"/>
</dbReference>
<evidence type="ECO:0000313" key="3">
    <source>
        <dbReference type="EMBL" id="EWM52872.1"/>
    </source>
</evidence>
<feature type="domain" description="Dockerin" evidence="2">
    <location>
        <begin position="102"/>
        <end position="170"/>
    </location>
</feature>
<accession>W7UWU8</accession>
<dbReference type="RefSeq" id="WP_019679984.1">
    <property type="nucleotide sequence ID" value="NZ_ATAX01000028.1"/>
</dbReference>
<gene>
    <name evidence="3" type="ORF">RF007C_14755</name>
</gene>
<dbReference type="InterPro" id="IPR016134">
    <property type="entry name" value="Dockerin_dom"/>
</dbReference>
<dbReference type="AlphaFoldDB" id="W7UWU8"/>
<feature type="domain" description="Dockerin" evidence="2">
    <location>
        <begin position="168"/>
        <end position="238"/>
    </location>
</feature>
<dbReference type="PATRIC" id="fig|1341157.4.peg.2345"/>
<comment type="caution">
    <text evidence="3">The sequence shown here is derived from an EMBL/GenBank/DDBJ whole genome shotgun (WGS) entry which is preliminary data.</text>
</comment>
<evidence type="ECO:0000313" key="4">
    <source>
        <dbReference type="Proteomes" id="UP000019365"/>
    </source>
</evidence>
<evidence type="ECO:0000259" key="2">
    <source>
        <dbReference type="PROSITE" id="PS51766"/>
    </source>
</evidence>
<dbReference type="EMBL" id="ATAX01000028">
    <property type="protein sequence ID" value="EWM52872.1"/>
    <property type="molecule type" value="Genomic_DNA"/>
</dbReference>
<proteinExistence type="predicted"/>
<feature type="signal peptide" evidence="1">
    <location>
        <begin position="1"/>
        <end position="30"/>
    </location>
</feature>
<sequence length="238" mass="26341">MKKSIRKIAAVLSAAVIGVLPMAGSLTADAALPNDRVKNYYGDVDHSGAVGINDYNQVYYWATHQQYLNSDQRKRADINADGVITVSDADKILDYYVKNAAGQKILGDANGNGTVDLNDVLKVQTFCATHSTQSNINLIRADVNADGVMNMCDYKLIYFYVLGKIDSLYVNWGDVDSDGYVTNSDARKLERDILNNSFTNLSAAERRRADVNIDGKIDNEDVAAIAFYVSTSYFNWYK</sequence>
<dbReference type="InterPro" id="IPR018247">
    <property type="entry name" value="EF_Hand_1_Ca_BS"/>
</dbReference>
<dbReference type="Gene3D" id="1.10.1330.10">
    <property type="entry name" value="Dockerin domain"/>
    <property type="match status" value="3"/>
</dbReference>
<evidence type="ECO:0000256" key="1">
    <source>
        <dbReference type="SAM" id="SignalP"/>
    </source>
</evidence>